<evidence type="ECO:0000313" key="2">
    <source>
        <dbReference type="Proteomes" id="UP000729402"/>
    </source>
</evidence>
<dbReference type="Proteomes" id="UP000729402">
    <property type="component" value="Unassembled WGS sequence"/>
</dbReference>
<comment type="caution">
    <text evidence="1">The sequence shown here is derived from an EMBL/GenBank/DDBJ whole genome shotgun (WGS) entry which is preliminary data.</text>
</comment>
<reference evidence="1" key="2">
    <citation type="submission" date="2021-02" db="EMBL/GenBank/DDBJ databases">
        <authorList>
            <person name="Kimball J.A."/>
            <person name="Haas M.W."/>
            <person name="Macchietto M."/>
            <person name="Kono T."/>
            <person name="Duquette J."/>
            <person name="Shao M."/>
        </authorList>
    </citation>
    <scope>NUCLEOTIDE SEQUENCE</scope>
    <source>
        <tissue evidence="1">Fresh leaf tissue</tissue>
    </source>
</reference>
<dbReference type="EMBL" id="JAAALK010000283">
    <property type="protein sequence ID" value="KAG8077163.1"/>
    <property type="molecule type" value="Genomic_DNA"/>
</dbReference>
<reference evidence="1" key="1">
    <citation type="journal article" date="2021" name="bioRxiv">
        <title>Whole Genome Assembly and Annotation of Northern Wild Rice, Zizania palustris L., Supports a Whole Genome Duplication in the Zizania Genus.</title>
        <authorList>
            <person name="Haas M."/>
            <person name="Kono T."/>
            <person name="Macchietto M."/>
            <person name="Millas R."/>
            <person name="McGilp L."/>
            <person name="Shao M."/>
            <person name="Duquette J."/>
            <person name="Hirsch C.N."/>
            <person name="Kimball J."/>
        </authorList>
    </citation>
    <scope>NUCLEOTIDE SEQUENCE</scope>
    <source>
        <tissue evidence="1">Fresh leaf tissue</tissue>
    </source>
</reference>
<sequence length="63" mass="7214">MRSVRRFAAVRVVMHRCRQLQPTLFIFTREKNFADLLIALQCTSQESFKSIALISIPAKFGGN</sequence>
<gene>
    <name evidence="1" type="ORF">GUJ93_ZPchr0006g43238</name>
</gene>
<dbReference type="AlphaFoldDB" id="A0A8J5W3Y6"/>
<organism evidence="1 2">
    <name type="scientific">Zizania palustris</name>
    <name type="common">Northern wild rice</name>
    <dbReference type="NCBI Taxonomy" id="103762"/>
    <lineage>
        <taxon>Eukaryota</taxon>
        <taxon>Viridiplantae</taxon>
        <taxon>Streptophyta</taxon>
        <taxon>Embryophyta</taxon>
        <taxon>Tracheophyta</taxon>
        <taxon>Spermatophyta</taxon>
        <taxon>Magnoliopsida</taxon>
        <taxon>Liliopsida</taxon>
        <taxon>Poales</taxon>
        <taxon>Poaceae</taxon>
        <taxon>BOP clade</taxon>
        <taxon>Oryzoideae</taxon>
        <taxon>Oryzeae</taxon>
        <taxon>Zizaniinae</taxon>
        <taxon>Zizania</taxon>
    </lineage>
</organism>
<keyword evidence="2" id="KW-1185">Reference proteome</keyword>
<evidence type="ECO:0000313" key="1">
    <source>
        <dbReference type="EMBL" id="KAG8077163.1"/>
    </source>
</evidence>
<protein>
    <submittedName>
        <fullName evidence="1">Uncharacterized protein</fullName>
    </submittedName>
</protein>
<proteinExistence type="predicted"/>
<accession>A0A8J5W3Y6</accession>
<name>A0A8J5W3Y6_ZIZPA</name>